<dbReference type="GO" id="GO:0008168">
    <property type="term" value="F:methyltransferase activity"/>
    <property type="evidence" value="ECO:0007669"/>
    <property type="project" value="TreeGrafter"/>
</dbReference>
<dbReference type="STRING" id="1182542.W9XHU9"/>
<accession>W9XHU9</accession>
<dbReference type="PANTHER" id="PTHR42912">
    <property type="entry name" value="METHYLTRANSFERASE"/>
    <property type="match status" value="1"/>
</dbReference>
<comment type="caution">
    <text evidence="1">The sequence shown here is derived from an EMBL/GenBank/DDBJ whole genome shotgun (WGS) entry which is preliminary data.</text>
</comment>
<reference evidence="1 2" key="1">
    <citation type="submission" date="2013-03" db="EMBL/GenBank/DDBJ databases">
        <title>The Genome Sequence of Capronia epimyces CBS 606.96.</title>
        <authorList>
            <consortium name="The Broad Institute Genomics Platform"/>
            <person name="Cuomo C."/>
            <person name="de Hoog S."/>
            <person name="Gorbushina A."/>
            <person name="Walker B."/>
            <person name="Young S.K."/>
            <person name="Zeng Q."/>
            <person name="Gargeya S."/>
            <person name="Fitzgerald M."/>
            <person name="Haas B."/>
            <person name="Abouelleil A."/>
            <person name="Allen A.W."/>
            <person name="Alvarado L."/>
            <person name="Arachchi H.M."/>
            <person name="Berlin A.M."/>
            <person name="Chapman S.B."/>
            <person name="Gainer-Dewar J."/>
            <person name="Goldberg J."/>
            <person name="Griggs A."/>
            <person name="Gujja S."/>
            <person name="Hansen M."/>
            <person name="Howarth C."/>
            <person name="Imamovic A."/>
            <person name="Ireland A."/>
            <person name="Larimer J."/>
            <person name="McCowan C."/>
            <person name="Murphy C."/>
            <person name="Pearson M."/>
            <person name="Poon T.W."/>
            <person name="Priest M."/>
            <person name="Roberts A."/>
            <person name="Saif S."/>
            <person name="Shea T."/>
            <person name="Sisk P."/>
            <person name="Sykes S."/>
            <person name="Wortman J."/>
            <person name="Nusbaum C."/>
            <person name="Birren B."/>
        </authorList>
    </citation>
    <scope>NUCLEOTIDE SEQUENCE [LARGE SCALE GENOMIC DNA]</scope>
    <source>
        <strain evidence="1 2">CBS 606.96</strain>
    </source>
</reference>
<dbReference type="InterPro" id="IPR029063">
    <property type="entry name" value="SAM-dependent_MTases_sf"/>
</dbReference>
<evidence type="ECO:0008006" key="3">
    <source>
        <dbReference type="Google" id="ProtNLM"/>
    </source>
</evidence>
<dbReference type="InterPro" id="IPR050508">
    <property type="entry name" value="Methyltransf_Superfamily"/>
</dbReference>
<dbReference type="GeneID" id="19172471"/>
<sequence length="252" mass="27362">MAIPQSTDPSIRYLSTTQAYDLWAAIYDTDGNFLQALDTIEMRALVPRMLTLLETSQLPRPWKLVDLGCGTGRNTAALLDIEGASVVGLDASPGMLQVARHRLEKLSGESGQLKLEVFDMLHQPDPPDSARGADAVVSTLVLEHIPADIFFHHVGQILNPGALLLLTNMHPEMGSLSQAGFTDTKTGEKIRPISFAHTLAQVEAAATKNGLEVIGQLEEKAVDESMVSMLGDRSSKWIGVTVWFGGIFRKKS</sequence>
<keyword evidence="2" id="KW-1185">Reference proteome</keyword>
<dbReference type="Gene3D" id="3.40.50.150">
    <property type="entry name" value="Vaccinia Virus protein VP39"/>
    <property type="match status" value="1"/>
</dbReference>
<dbReference type="HOGENOM" id="CLU_072385_0_0_1"/>
<dbReference type="RefSeq" id="XP_007736671.1">
    <property type="nucleotide sequence ID" value="XM_007738481.1"/>
</dbReference>
<dbReference type="SUPFAM" id="SSF53335">
    <property type="entry name" value="S-adenosyl-L-methionine-dependent methyltransferases"/>
    <property type="match status" value="1"/>
</dbReference>
<dbReference type="AlphaFoldDB" id="W9XHU9"/>
<dbReference type="OrthoDB" id="66144at2759"/>
<evidence type="ECO:0000313" key="2">
    <source>
        <dbReference type="Proteomes" id="UP000019478"/>
    </source>
</evidence>
<dbReference type="EMBL" id="AMGY01000007">
    <property type="protein sequence ID" value="EXJ80097.1"/>
    <property type="molecule type" value="Genomic_DNA"/>
</dbReference>
<organism evidence="1 2">
    <name type="scientific">Capronia epimyces CBS 606.96</name>
    <dbReference type="NCBI Taxonomy" id="1182542"/>
    <lineage>
        <taxon>Eukaryota</taxon>
        <taxon>Fungi</taxon>
        <taxon>Dikarya</taxon>
        <taxon>Ascomycota</taxon>
        <taxon>Pezizomycotina</taxon>
        <taxon>Eurotiomycetes</taxon>
        <taxon>Chaetothyriomycetidae</taxon>
        <taxon>Chaetothyriales</taxon>
        <taxon>Herpotrichiellaceae</taxon>
        <taxon>Capronia</taxon>
    </lineage>
</organism>
<protein>
    <recommendedName>
        <fullName evidence="3">Methyltransferase domain-containing protein</fullName>
    </recommendedName>
</protein>
<dbReference type="Proteomes" id="UP000019478">
    <property type="component" value="Unassembled WGS sequence"/>
</dbReference>
<dbReference type="Pfam" id="PF13489">
    <property type="entry name" value="Methyltransf_23"/>
    <property type="match status" value="1"/>
</dbReference>
<proteinExistence type="predicted"/>
<dbReference type="eggNOG" id="ENOG502S3GB">
    <property type="taxonomic scope" value="Eukaryota"/>
</dbReference>
<evidence type="ECO:0000313" key="1">
    <source>
        <dbReference type="EMBL" id="EXJ80097.1"/>
    </source>
</evidence>
<gene>
    <name evidence="1" type="ORF">A1O3_08383</name>
</gene>
<dbReference type="CDD" id="cd02440">
    <property type="entry name" value="AdoMet_MTases"/>
    <property type="match status" value="1"/>
</dbReference>
<name>W9XHU9_9EURO</name>